<dbReference type="PANTHER" id="PTHR45138:SF9">
    <property type="entry name" value="DIGUANYLATE CYCLASE DGCM-RELATED"/>
    <property type="match status" value="1"/>
</dbReference>
<dbReference type="InterPro" id="IPR011123">
    <property type="entry name" value="Y_Y_Y"/>
</dbReference>
<keyword evidence="3" id="KW-0472">Membrane</keyword>
<dbReference type="Gene3D" id="2.130.10.10">
    <property type="entry name" value="YVTN repeat-like/Quinoprotein amine dehydrogenase"/>
    <property type="match status" value="3"/>
</dbReference>
<dbReference type="Gene3D" id="3.30.70.270">
    <property type="match status" value="1"/>
</dbReference>
<dbReference type="Proteomes" id="UP000621455">
    <property type="component" value="Unassembled WGS sequence"/>
</dbReference>
<comment type="catalytic activity">
    <reaction evidence="2">
        <text>2 GTP = 3',3'-c-di-GMP + 2 diphosphate</text>
        <dbReference type="Rhea" id="RHEA:24898"/>
        <dbReference type="ChEBI" id="CHEBI:33019"/>
        <dbReference type="ChEBI" id="CHEBI:37565"/>
        <dbReference type="ChEBI" id="CHEBI:58805"/>
        <dbReference type="EC" id="2.7.7.65"/>
    </reaction>
</comment>
<dbReference type="SMART" id="SM00267">
    <property type="entry name" value="GGDEF"/>
    <property type="match status" value="1"/>
</dbReference>
<feature type="domain" description="GGDEF" evidence="4">
    <location>
        <begin position="829"/>
        <end position="966"/>
    </location>
</feature>
<evidence type="ECO:0000313" key="6">
    <source>
        <dbReference type="Proteomes" id="UP000621455"/>
    </source>
</evidence>
<dbReference type="InterPro" id="IPR043128">
    <property type="entry name" value="Rev_trsase/Diguanyl_cyclase"/>
</dbReference>
<dbReference type="PROSITE" id="PS50887">
    <property type="entry name" value="GGDEF"/>
    <property type="match status" value="1"/>
</dbReference>
<dbReference type="InterPro" id="IPR011110">
    <property type="entry name" value="Reg_prop"/>
</dbReference>
<protein>
    <recommendedName>
        <fullName evidence="1">diguanylate cyclase</fullName>
        <ecNumber evidence="1">2.7.7.65</ecNumber>
    </recommendedName>
</protein>
<dbReference type="EMBL" id="WHJG01000005">
    <property type="protein sequence ID" value="NHZ79143.1"/>
    <property type="molecule type" value="Genomic_DNA"/>
</dbReference>
<keyword evidence="6" id="KW-1185">Reference proteome</keyword>
<feature type="transmembrane region" description="Helical" evidence="3">
    <location>
        <begin position="732"/>
        <end position="750"/>
    </location>
</feature>
<evidence type="ECO:0000256" key="3">
    <source>
        <dbReference type="SAM" id="Phobius"/>
    </source>
</evidence>
<evidence type="ECO:0000259" key="4">
    <source>
        <dbReference type="PROSITE" id="PS50887"/>
    </source>
</evidence>
<dbReference type="SUPFAM" id="SSF63829">
    <property type="entry name" value="Calcium-dependent phosphotriesterase"/>
    <property type="match status" value="3"/>
</dbReference>
<sequence length="1001" mass="108935">MRWLWSSLLALGLIWTVPRAVAGEMPLRRFQYQSWSTEAGLPQVSVYDVAHDADGYLWVATENGLARFDGTRFDNFNRENTPAMASRWVSKLYRGKSQRLWIATRRNLLRWEAGQFTEQAMTGAAPGRVRDLVEDADGHLWLAGDVLLHERGKAMLPVPGWAGAATALAAEGDALWIAGAHGVLARHSGGHLQHFHFAQLDEAVVGAMVWARGALWLASSKGLFRLRDGVLEAQPLQSDPLPPNLTSMAVDAAGALLLGSDKALFRVRDGAPAERLDAGTAGGFAAIISVRTGADGSLWLGSQQQGLRHMWPDRVDRLSTEEGLRDARVWSLAAQADGVLVGHNGGFDHLAGERFTPVADAAALPDPKGYAGFIDARQRRWLGTFRGLVRIDADGGGRVEFAALAGLQVNGIEESPDGVVWVASSGGLFRIEDDQAVAVGAQSGLDEQMVRFVLADWDARLWVGTEHGLFRQDGARFARVRDSGLGTTFITSIAQLSDGTMAVGSLDQGMFFRVGGIWRHIERRPGLPVDSASILVQHRDSLLVVHADGVYRFPLRELASATLAGGQLRHIEILLQDHGDRLGSSRVRCCNYGGNGKALVLGDTLLLATLNGVARIDLRERPQRVPRVAIRAIRLARAGSASAGMALPMGVRDLDIDFGTIDFRQARLLRYRYRVCGPDADWIDAGQRAAAIYTNLPPGTCRFEVQARYLSQEWGPGARLELTVPPYFSETWLFKIMLFGAAGMLIAAWVKRRERRLMRQKAALRAEVAKRTAQLAEANQDLAKNIQILAAASVTDALTGLHNRRFMQEHVLHLFAELIRARTDGSADAILGFILVDIDFFKAVNDRFGHAVGDDVLCAVGRALREAARDSDYVLRWGGEEFLLVVTNSSRAELVNIAERLRLNVARVTTGGAEPQPVTVSLGYVAYPLDGIALERHEWSTALAVADKALYGAKESGRNCAATIVFDGAERASWGDDEIRAALEASPMAGATLVVAPRSLV</sequence>
<dbReference type="Gene3D" id="2.60.40.10">
    <property type="entry name" value="Immunoglobulins"/>
    <property type="match status" value="1"/>
</dbReference>
<evidence type="ECO:0000256" key="2">
    <source>
        <dbReference type="ARBA" id="ARBA00034247"/>
    </source>
</evidence>
<evidence type="ECO:0000313" key="5">
    <source>
        <dbReference type="EMBL" id="NHZ79143.1"/>
    </source>
</evidence>
<dbReference type="InterPro" id="IPR000160">
    <property type="entry name" value="GGDEF_dom"/>
</dbReference>
<dbReference type="Pfam" id="PF07494">
    <property type="entry name" value="Reg_prop"/>
    <property type="match status" value="1"/>
</dbReference>
<comment type="caution">
    <text evidence="5">The sequence shown here is derived from an EMBL/GenBank/DDBJ whole genome shotgun (WGS) entry which is preliminary data.</text>
</comment>
<organism evidence="5 6">
    <name type="scientific">Massilia frigida</name>
    <dbReference type="NCBI Taxonomy" id="2609281"/>
    <lineage>
        <taxon>Bacteria</taxon>
        <taxon>Pseudomonadati</taxon>
        <taxon>Pseudomonadota</taxon>
        <taxon>Betaproteobacteria</taxon>
        <taxon>Burkholderiales</taxon>
        <taxon>Oxalobacteraceae</taxon>
        <taxon>Telluria group</taxon>
        <taxon>Massilia</taxon>
    </lineage>
</organism>
<dbReference type="PANTHER" id="PTHR45138">
    <property type="entry name" value="REGULATORY COMPONENTS OF SENSORY TRANSDUCTION SYSTEM"/>
    <property type="match status" value="1"/>
</dbReference>
<name>A0ABX0N1G5_9BURK</name>
<dbReference type="InterPro" id="IPR029787">
    <property type="entry name" value="Nucleotide_cyclase"/>
</dbReference>
<keyword evidence="3" id="KW-0812">Transmembrane</keyword>
<dbReference type="NCBIfam" id="TIGR00254">
    <property type="entry name" value="GGDEF"/>
    <property type="match status" value="1"/>
</dbReference>
<reference evidence="5 6" key="1">
    <citation type="submission" date="2019-10" db="EMBL/GenBank/DDBJ databases">
        <title>Taxonomy of Antarctic Massilia spp.: description of Massilia rubra sp. nov., Massilia aquatica sp. nov., Massilia mucilaginosa sp. nov., Massilia frigida sp. nov. isolated from streams, lakes and regoliths.</title>
        <authorList>
            <person name="Holochova P."/>
            <person name="Sedlacek I."/>
            <person name="Kralova S."/>
            <person name="Maslanova I."/>
            <person name="Busse H.-J."/>
            <person name="Stankova E."/>
            <person name="Vrbovska V."/>
            <person name="Kovarovic V."/>
            <person name="Bartak M."/>
            <person name="Svec P."/>
            <person name="Pantucek R."/>
        </authorList>
    </citation>
    <scope>NUCLEOTIDE SEQUENCE [LARGE SCALE GENOMIC DNA]</scope>
    <source>
        <strain evidence="5 6">CCM 8695</strain>
    </source>
</reference>
<dbReference type="Pfam" id="PF00990">
    <property type="entry name" value="GGDEF"/>
    <property type="match status" value="1"/>
</dbReference>
<dbReference type="InterPro" id="IPR050469">
    <property type="entry name" value="Diguanylate_Cyclase"/>
</dbReference>
<keyword evidence="3" id="KW-1133">Transmembrane helix</keyword>
<dbReference type="RefSeq" id="WP_167086102.1">
    <property type="nucleotide sequence ID" value="NZ_WHJG01000005.1"/>
</dbReference>
<dbReference type="EC" id="2.7.7.65" evidence="1"/>
<dbReference type="SUPFAM" id="SSF55073">
    <property type="entry name" value="Nucleotide cyclase"/>
    <property type="match status" value="1"/>
</dbReference>
<dbReference type="InterPro" id="IPR015943">
    <property type="entry name" value="WD40/YVTN_repeat-like_dom_sf"/>
</dbReference>
<dbReference type="InterPro" id="IPR013783">
    <property type="entry name" value="Ig-like_fold"/>
</dbReference>
<evidence type="ECO:0000256" key="1">
    <source>
        <dbReference type="ARBA" id="ARBA00012528"/>
    </source>
</evidence>
<dbReference type="CDD" id="cd01949">
    <property type="entry name" value="GGDEF"/>
    <property type="match status" value="1"/>
</dbReference>
<gene>
    <name evidence="5" type="ORF">F2P44_07615</name>
</gene>
<accession>A0ABX0N1G5</accession>
<dbReference type="Pfam" id="PF07495">
    <property type="entry name" value="Y_Y_Y"/>
    <property type="match status" value="1"/>
</dbReference>
<proteinExistence type="predicted"/>